<dbReference type="Pfam" id="PF21832">
    <property type="entry name" value="DUF6892"/>
    <property type="match status" value="1"/>
</dbReference>
<dbReference type="STRING" id="1048205.AB852_13415"/>
<dbReference type="InterPro" id="IPR054187">
    <property type="entry name" value="DUF6892"/>
</dbReference>
<dbReference type="RefSeq" id="WP_073787441.1">
    <property type="nucleotide sequence ID" value="NZ_LFBV01000002.1"/>
</dbReference>
<proteinExistence type="predicted"/>
<comment type="caution">
    <text evidence="2">The sequence shown here is derived from an EMBL/GenBank/DDBJ whole genome shotgun (WGS) entry which is preliminary data.</text>
</comment>
<keyword evidence="3" id="KW-1185">Reference proteome</keyword>
<name>A0A1Q4VBI9_9ACTN</name>
<evidence type="ECO:0000313" key="3">
    <source>
        <dbReference type="Proteomes" id="UP000186455"/>
    </source>
</evidence>
<sequence length="145" mass="16356">MIAFKDFNFKLLVIEKLMYWDETLTPQFSLGEHLRERSGVTDLHRYAVDNDLDHKVFPEARAYFEGLDIPDELLLTVDELTIDGGHQVYQECAPVWDGEDELFDVRSLADLALVPNLRSVVGADEALLAVPDKLDILTAHGITAD</sequence>
<gene>
    <name evidence="2" type="ORF">AB852_13415</name>
</gene>
<protein>
    <recommendedName>
        <fullName evidence="1">DUF6892 domain-containing protein</fullName>
    </recommendedName>
</protein>
<dbReference type="Proteomes" id="UP000186455">
    <property type="component" value="Unassembled WGS sequence"/>
</dbReference>
<organism evidence="2 3">
    <name type="scientific">Streptomyces uncialis</name>
    <dbReference type="NCBI Taxonomy" id="1048205"/>
    <lineage>
        <taxon>Bacteria</taxon>
        <taxon>Bacillati</taxon>
        <taxon>Actinomycetota</taxon>
        <taxon>Actinomycetes</taxon>
        <taxon>Kitasatosporales</taxon>
        <taxon>Streptomycetaceae</taxon>
        <taxon>Streptomyces</taxon>
    </lineage>
</organism>
<dbReference type="EMBL" id="LFBV01000002">
    <property type="protein sequence ID" value="OKH95099.1"/>
    <property type="molecule type" value="Genomic_DNA"/>
</dbReference>
<evidence type="ECO:0000259" key="1">
    <source>
        <dbReference type="Pfam" id="PF21832"/>
    </source>
</evidence>
<reference evidence="2 3" key="1">
    <citation type="submission" date="2015-06" db="EMBL/GenBank/DDBJ databases">
        <title>Cloning and characterization of the uncialamcin biosynthetic gene cluster.</title>
        <authorList>
            <person name="Yan X."/>
            <person name="Huang T."/>
            <person name="Ge H."/>
            <person name="Shen B."/>
        </authorList>
    </citation>
    <scope>NUCLEOTIDE SEQUENCE [LARGE SCALE GENOMIC DNA]</scope>
    <source>
        <strain evidence="2 3">DCA2648</strain>
    </source>
</reference>
<feature type="domain" description="DUF6892" evidence="1">
    <location>
        <begin position="1"/>
        <end position="143"/>
    </location>
</feature>
<evidence type="ECO:0000313" key="2">
    <source>
        <dbReference type="EMBL" id="OKH95099.1"/>
    </source>
</evidence>
<accession>A0A1Q4VBI9</accession>
<dbReference type="AlphaFoldDB" id="A0A1Q4VBI9"/>